<dbReference type="PANTHER" id="PTHR30482">
    <property type="entry name" value="HIGH-AFFINITY BRANCHED-CHAIN AMINO ACID TRANSPORT SYSTEM PERMEASE"/>
    <property type="match status" value="1"/>
</dbReference>
<keyword evidence="3 6" id="KW-0812">Transmembrane</keyword>
<keyword evidence="2" id="KW-1003">Cell membrane</keyword>
<comment type="caution">
    <text evidence="7">The sequence shown here is derived from an EMBL/GenBank/DDBJ whole genome shotgun (WGS) entry which is preliminary data.</text>
</comment>
<feature type="transmembrane region" description="Helical" evidence="6">
    <location>
        <begin position="136"/>
        <end position="153"/>
    </location>
</feature>
<dbReference type="InterPro" id="IPR001851">
    <property type="entry name" value="ABC_transp_permease"/>
</dbReference>
<evidence type="ECO:0000256" key="3">
    <source>
        <dbReference type="ARBA" id="ARBA00022692"/>
    </source>
</evidence>
<reference evidence="7" key="1">
    <citation type="submission" date="2020-08" db="EMBL/GenBank/DDBJ databases">
        <title>Genome public.</title>
        <authorList>
            <person name="Liu C."/>
            <person name="Sun Q."/>
        </authorList>
    </citation>
    <scope>NUCLEOTIDE SEQUENCE</scope>
    <source>
        <strain evidence="7">NSJ-31</strain>
    </source>
</reference>
<feature type="transmembrane region" description="Helical" evidence="6">
    <location>
        <begin position="67"/>
        <end position="85"/>
    </location>
</feature>
<keyword evidence="8" id="KW-1185">Reference proteome</keyword>
<proteinExistence type="predicted"/>
<dbReference type="PANTHER" id="PTHR30482:SF10">
    <property type="entry name" value="HIGH-AFFINITY BRANCHED-CHAIN AMINO ACID TRANSPORT PROTEIN BRAE"/>
    <property type="match status" value="1"/>
</dbReference>
<dbReference type="GO" id="GO:0005886">
    <property type="term" value="C:plasma membrane"/>
    <property type="evidence" value="ECO:0007669"/>
    <property type="project" value="UniProtKB-SubCell"/>
</dbReference>
<protein>
    <submittedName>
        <fullName evidence="7">Branched-chain amino acid ABC transporter permease</fullName>
    </submittedName>
</protein>
<dbReference type="Proteomes" id="UP000653127">
    <property type="component" value="Unassembled WGS sequence"/>
</dbReference>
<feature type="transmembrane region" description="Helical" evidence="6">
    <location>
        <begin position="222"/>
        <end position="244"/>
    </location>
</feature>
<dbReference type="GO" id="GO:0015658">
    <property type="term" value="F:branched-chain amino acid transmembrane transporter activity"/>
    <property type="evidence" value="ECO:0007669"/>
    <property type="project" value="InterPro"/>
</dbReference>
<evidence type="ECO:0000256" key="5">
    <source>
        <dbReference type="ARBA" id="ARBA00023136"/>
    </source>
</evidence>
<gene>
    <name evidence="7" type="ORF">H8711_00675</name>
</gene>
<feature type="transmembrane region" description="Helical" evidence="6">
    <location>
        <begin position="37"/>
        <end position="55"/>
    </location>
</feature>
<evidence type="ECO:0000256" key="6">
    <source>
        <dbReference type="SAM" id="Phobius"/>
    </source>
</evidence>
<feature type="transmembrane region" description="Helical" evidence="6">
    <location>
        <begin position="105"/>
        <end position="124"/>
    </location>
</feature>
<comment type="subcellular location">
    <subcellularLocation>
        <location evidence="1">Cell membrane</location>
        <topology evidence="1">Multi-pass membrane protein</topology>
    </subcellularLocation>
</comment>
<name>A0A926I3S6_9FIRM</name>
<feature type="transmembrane region" description="Helical" evidence="6">
    <location>
        <begin position="173"/>
        <end position="192"/>
    </location>
</feature>
<keyword evidence="5 6" id="KW-0472">Membrane</keyword>
<evidence type="ECO:0000313" key="7">
    <source>
        <dbReference type="EMBL" id="MBC8545451.1"/>
    </source>
</evidence>
<evidence type="ECO:0000313" key="8">
    <source>
        <dbReference type="Proteomes" id="UP000653127"/>
    </source>
</evidence>
<dbReference type="Pfam" id="PF02653">
    <property type="entry name" value="BPD_transp_2"/>
    <property type="match status" value="1"/>
</dbReference>
<feature type="transmembrane region" description="Helical" evidence="6">
    <location>
        <begin position="259"/>
        <end position="283"/>
    </location>
</feature>
<dbReference type="CDD" id="cd06581">
    <property type="entry name" value="TM_PBP1_LivM_like"/>
    <property type="match status" value="1"/>
</dbReference>
<evidence type="ECO:0000256" key="2">
    <source>
        <dbReference type="ARBA" id="ARBA00022475"/>
    </source>
</evidence>
<feature type="transmembrane region" description="Helical" evidence="6">
    <location>
        <begin position="304"/>
        <end position="325"/>
    </location>
</feature>
<accession>A0A926I3S6</accession>
<sequence length="362" mass="39674">MNMDKKKRNRILSAVFVVILVAGVFFMDNTVDSYVRRVLSLCAIYAIVGLSMNLVNGFTGMFSLGQAGFMAVGAFTVAVFTVPVEQRAAVFYLEPMNPLIADIELPFVAALLLGGLLSAILAFLIGAPVLRLKGDYLAIATLGFSEIIRIVFTNMQTVTNGALGIKYIPTINSLWWTIGIMIIVVVLMVLLIHSSYGRAFKAIREDEIAAEAMGINLFKHKVISFVTSGFFAGIGGGLMAALLGTVDPLQFRFTLSYDILLIIVLGGMGSISGTVIAAFVVTAGKEWLRFLDETVMIGGWEVPIFRPGFRMVIFSVLLMVVVLFYRRGLMGTNELTWDFIFEKLEKLKTKFSKKGAPKEVSK</sequence>
<keyword evidence="4 6" id="KW-1133">Transmembrane helix</keyword>
<dbReference type="InterPro" id="IPR043428">
    <property type="entry name" value="LivM-like"/>
</dbReference>
<evidence type="ECO:0000256" key="1">
    <source>
        <dbReference type="ARBA" id="ARBA00004651"/>
    </source>
</evidence>
<dbReference type="AlphaFoldDB" id="A0A926I3S6"/>
<dbReference type="EMBL" id="JACRST010000001">
    <property type="protein sequence ID" value="MBC8545451.1"/>
    <property type="molecule type" value="Genomic_DNA"/>
</dbReference>
<organism evidence="7 8">
    <name type="scientific">Ligaoa zhengdingensis</name>
    <dbReference type="NCBI Taxonomy" id="2763658"/>
    <lineage>
        <taxon>Bacteria</taxon>
        <taxon>Bacillati</taxon>
        <taxon>Bacillota</taxon>
        <taxon>Clostridia</taxon>
        <taxon>Eubacteriales</taxon>
        <taxon>Oscillospiraceae</taxon>
        <taxon>Ligaoa</taxon>
    </lineage>
</organism>
<evidence type="ECO:0000256" key="4">
    <source>
        <dbReference type="ARBA" id="ARBA00022989"/>
    </source>
</evidence>